<accession>U2EII6</accession>
<dbReference type="AlphaFoldDB" id="U2EII6"/>
<sequence>MKKIVFLNSTMQAGGPARVINLWSNHFIDKGYDVEIVSNIDVPLFYDFNKKVKYSILGIDKFQQRSRTRTFFKIFKFIDKRRNEIHIYNKALYIPYLYLLKKIGLIDKSIKLVYFAHGGSSDFITLYDNFKNYMIACTFDNVIALHNDYDSFDSSTVKKTFKRKIIDKIFKDYWREISSKIVYIPNPVTFYVENPSNLMQKNVLAVGRLDKVKGFDLLIKSWKLIYDDVGEWRLRIIGSGQEEDNLKRICEELDVKNIEFIPQQFDIKQYYIDSSIYVMSSIEEGYGMVVIEAMECGLPIVAFDNVGAKFLVKHGKNGLVCRTGDIATLSTNLKKLIDDFNLRLEFGKMSKEYAKKFHIENISPKWKPILGKNNA</sequence>
<gene>
    <name evidence="2" type="ORF">UNSW3_1021</name>
</gene>
<evidence type="ECO:0000259" key="1">
    <source>
        <dbReference type="Pfam" id="PF00534"/>
    </source>
</evidence>
<protein>
    <submittedName>
        <fullName evidence="2">1,2-diacylglycerol 3-glucosyltransferase</fullName>
    </submittedName>
</protein>
<dbReference type="EMBL" id="ANNE01000003">
    <property type="protein sequence ID" value="ERJ23646.1"/>
    <property type="molecule type" value="Genomic_DNA"/>
</dbReference>
<dbReference type="Gene3D" id="3.40.50.2000">
    <property type="entry name" value="Glycogen Phosphorylase B"/>
    <property type="match status" value="2"/>
</dbReference>
<dbReference type="Proteomes" id="UP000016636">
    <property type="component" value="Unassembled WGS sequence"/>
</dbReference>
<keyword evidence="2" id="KW-0808">Transferase</keyword>
<dbReference type="Pfam" id="PF00534">
    <property type="entry name" value="Glycos_transf_1"/>
    <property type="match status" value="1"/>
</dbReference>
<dbReference type="PANTHER" id="PTHR12526:SF630">
    <property type="entry name" value="GLYCOSYLTRANSFERASE"/>
    <property type="match status" value="1"/>
</dbReference>
<reference evidence="2 3" key="1">
    <citation type="journal article" date="2013" name="BMC Genomics">
        <title>Comparative genomics of Campylobacter concisus isolates reveals genetic diversity and provides insights into disease association.</title>
        <authorList>
            <person name="Deshpande N.P."/>
            <person name="Kaakoush N.O."/>
            <person name="Wilkins M.R."/>
            <person name="Mitchell H.M."/>
        </authorList>
    </citation>
    <scope>NUCLEOTIDE SEQUENCE [LARGE SCALE GENOMIC DNA]</scope>
    <source>
        <strain evidence="2 3">UNSW3</strain>
    </source>
</reference>
<dbReference type="PATRIC" id="fig|1242966.3.peg.351"/>
<feature type="domain" description="Glycosyl transferase family 1" evidence="1">
    <location>
        <begin position="194"/>
        <end position="351"/>
    </location>
</feature>
<evidence type="ECO:0000313" key="3">
    <source>
        <dbReference type="Proteomes" id="UP000016636"/>
    </source>
</evidence>
<dbReference type="SUPFAM" id="SSF53756">
    <property type="entry name" value="UDP-Glycosyltransferase/glycogen phosphorylase"/>
    <property type="match status" value="1"/>
</dbReference>
<evidence type="ECO:0000313" key="2">
    <source>
        <dbReference type="EMBL" id="ERJ23646.1"/>
    </source>
</evidence>
<dbReference type="InterPro" id="IPR001296">
    <property type="entry name" value="Glyco_trans_1"/>
</dbReference>
<organism evidence="2 3">
    <name type="scientific">Campylobacter concisus UNSW3</name>
    <dbReference type="NCBI Taxonomy" id="1242966"/>
    <lineage>
        <taxon>Bacteria</taxon>
        <taxon>Pseudomonadati</taxon>
        <taxon>Campylobacterota</taxon>
        <taxon>Epsilonproteobacteria</taxon>
        <taxon>Campylobacterales</taxon>
        <taxon>Campylobacteraceae</taxon>
        <taxon>Campylobacter</taxon>
    </lineage>
</organism>
<proteinExistence type="predicted"/>
<dbReference type="GO" id="GO:0016757">
    <property type="term" value="F:glycosyltransferase activity"/>
    <property type="evidence" value="ECO:0007669"/>
    <property type="project" value="InterPro"/>
</dbReference>
<dbReference type="PANTHER" id="PTHR12526">
    <property type="entry name" value="GLYCOSYLTRANSFERASE"/>
    <property type="match status" value="1"/>
</dbReference>
<name>U2EII6_9BACT</name>
<comment type="caution">
    <text evidence="2">The sequence shown here is derived from an EMBL/GenBank/DDBJ whole genome shotgun (WGS) entry which is preliminary data.</text>
</comment>
<dbReference type="RefSeq" id="WP_021083923.1">
    <property type="nucleotide sequence ID" value="NZ_ANNE01000003.1"/>
</dbReference>